<evidence type="ECO:0000313" key="3">
    <source>
        <dbReference type="Proteomes" id="UP000783588"/>
    </source>
</evidence>
<organism evidence="2 3">
    <name type="scientific">Butyricicoccus intestinisimiae</name>
    <dbReference type="NCBI Taxonomy" id="2841509"/>
    <lineage>
        <taxon>Bacteria</taxon>
        <taxon>Bacillati</taxon>
        <taxon>Bacillota</taxon>
        <taxon>Clostridia</taxon>
        <taxon>Eubacteriales</taxon>
        <taxon>Butyricicoccaceae</taxon>
        <taxon>Butyricicoccus</taxon>
    </lineage>
</organism>
<keyword evidence="1" id="KW-0472">Membrane</keyword>
<evidence type="ECO:0000256" key="1">
    <source>
        <dbReference type="SAM" id="Phobius"/>
    </source>
</evidence>
<dbReference type="Proteomes" id="UP000783588">
    <property type="component" value="Unassembled WGS sequence"/>
</dbReference>
<feature type="transmembrane region" description="Helical" evidence="1">
    <location>
        <begin position="41"/>
        <end position="63"/>
    </location>
</feature>
<reference evidence="2 3" key="1">
    <citation type="submission" date="2021-06" db="EMBL/GenBank/DDBJ databases">
        <authorList>
            <person name="Sun Q."/>
            <person name="Li D."/>
        </authorList>
    </citation>
    <scope>NUCLEOTIDE SEQUENCE [LARGE SCALE GENOMIC DNA]</scope>
    <source>
        <strain evidence="2 3">MSJd-7</strain>
    </source>
</reference>
<keyword evidence="1" id="KW-0812">Transmembrane</keyword>
<sequence length="77" mass="8067">MMIFMLLGAIDKARGNKHGYGAAFMFGDHLGFVAGVNADMIVPMIFAKLACGLSALALANLLAPQLLSKAQKAAEND</sequence>
<dbReference type="Pfam" id="PF04346">
    <property type="entry name" value="EutH"/>
    <property type="match status" value="1"/>
</dbReference>
<gene>
    <name evidence="2" type="primary">eutH</name>
    <name evidence="2" type="ORF">KQI75_09455</name>
</gene>
<dbReference type="InterPro" id="IPR007441">
    <property type="entry name" value="EutH"/>
</dbReference>
<name>A0ABS6EUE5_9FIRM</name>
<keyword evidence="1" id="KW-1133">Transmembrane helix</keyword>
<dbReference type="PANTHER" id="PTHR40089:SF1">
    <property type="entry name" value="ETHANOLAMINE PERMEASE EUTH-RELATED"/>
    <property type="match status" value="1"/>
</dbReference>
<proteinExistence type="predicted"/>
<accession>A0ABS6EUE5</accession>
<keyword evidence="3" id="KW-1185">Reference proteome</keyword>
<protein>
    <submittedName>
        <fullName evidence="2">Ethanolamine utilization protein EutH</fullName>
    </submittedName>
</protein>
<comment type="caution">
    <text evidence="2">The sequence shown here is derived from an EMBL/GenBank/DDBJ whole genome shotgun (WGS) entry which is preliminary data.</text>
</comment>
<dbReference type="PANTHER" id="PTHR40089">
    <property type="entry name" value="ETHANOLAMINE UTILIZATION PROTEIN EUTH"/>
    <property type="match status" value="1"/>
</dbReference>
<dbReference type="EMBL" id="JAHLQI010000004">
    <property type="protein sequence ID" value="MBU5490837.1"/>
    <property type="molecule type" value="Genomic_DNA"/>
</dbReference>
<evidence type="ECO:0000313" key="2">
    <source>
        <dbReference type="EMBL" id="MBU5490837.1"/>
    </source>
</evidence>